<dbReference type="AlphaFoldDB" id="A0A0F9GI98"/>
<dbReference type="InterPro" id="IPR013149">
    <property type="entry name" value="ADH-like_C"/>
</dbReference>
<dbReference type="Gene3D" id="3.40.50.720">
    <property type="entry name" value="NAD(P)-binding Rossmann-like Domain"/>
    <property type="match status" value="1"/>
</dbReference>
<feature type="domain" description="Alcohol dehydrogenase-like C-terminal" evidence="2">
    <location>
        <begin position="1"/>
        <end position="107"/>
    </location>
</feature>
<dbReference type="SUPFAM" id="SSF51735">
    <property type="entry name" value="NAD(P)-binding Rossmann-fold domains"/>
    <property type="match status" value="1"/>
</dbReference>
<dbReference type="InterPro" id="IPR050129">
    <property type="entry name" value="Zn_alcohol_dh"/>
</dbReference>
<protein>
    <recommendedName>
        <fullName evidence="2">Alcohol dehydrogenase-like C-terminal domain-containing protein</fullName>
    </recommendedName>
</protein>
<dbReference type="GO" id="GO:0016491">
    <property type="term" value="F:oxidoreductase activity"/>
    <property type="evidence" value="ECO:0007669"/>
    <property type="project" value="UniProtKB-KW"/>
</dbReference>
<organism evidence="3">
    <name type="scientific">marine sediment metagenome</name>
    <dbReference type="NCBI Taxonomy" id="412755"/>
    <lineage>
        <taxon>unclassified sequences</taxon>
        <taxon>metagenomes</taxon>
        <taxon>ecological metagenomes</taxon>
    </lineage>
</organism>
<gene>
    <name evidence="3" type="ORF">LCGC14_2117520</name>
</gene>
<evidence type="ECO:0000259" key="2">
    <source>
        <dbReference type="Pfam" id="PF00107"/>
    </source>
</evidence>
<feature type="non-terminal residue" evidence="3">
    <location>
        <position position="1"/>
    </location>
</feature>
<reference evidence="3" key="1">
    <citation type="journal article" date="2015" name="Nature">
        <title>Complex archaea that bridge the gap between prokaryotes and eukaryotes.</title>
        <authorList>
            <person name="Spang A."/>
            <person name="Saw J.H."/>
            <person name="Jorgensen S.L."/>
            <person name="Zaremba-Niedzwiedzka K."/>
            <person name="Martijn J."/>
            <person name="Lind A.E."/>
            <person name="van Eijk R."/>
            <person name="Schleper C."/>
            <person name="Guy L."/>
            <person name="Ettema T.J."/>
        </authorList>
    </citation>
    <scope>NUCLEOTIDE SEQUENCE</scope>
</reference>
<dbReference type="PANTHER" id="PTHR43401">
    <property type="entry name" value="L-THREONINE 3-DEHYDROGENASE"/>
    <property type="match status" value="1"/>
</dbReference>
<dbReference type="InterPro" id="IPR036291">
    <property type="entry name" value="NAD(P)-bd_dom_sf"/>
</dbReference>
<dbReference type="Pfam" id="PF00107">
    <property type="entry name" value="ADH_zinc_N"/>
    <property type="match status" value="1"/>
</dbReference>
<keyword evidence="1" id="KW-0560">Oxidoreductase</keyword>
<sequence>GASKVYLVGTREKRLRLGPRFGADLAININKDNAAEIIKEDTGGRGVDVVIEASGSERALKDGMSILKKGGTLQIYGVFGAAVPVDLEMIQLYEFNVVGSAGSDYATSIKLVDEGAVNVKDLVSHKFRLEDLPGAFSSGLIEKREDNYMKGVVLF</sequence>
<comment type="caution">
    <text evidence="3">The sequence shown here is derived from an EMBL/GenBank/DDBJ whole genome shotgun (WGS) entry which is preliminary data.</text>
</comment>
<dbReference type="PANTHER" id="PTHR43401:SF2">
    <property type="entry name" value="L-THREONINE 3-DEHYDROGENASE"/>
    <property type="match status" value="1"/>
</dbReference>
<name>A0A0F9GI98_9ZZZZ</name>
<dbReference type="Gene3D" id="3.90.180.10">
    <property type="entry name" value="Medium-chain alcohol dehydrogenases, catalytic domain"/>
    <property type="match status" value="1"/>
</dbReference>
<evidence type="ECO:0000313" key="3">
    <source>
        <dbReference type="EMBL" id="KKL69180.1"/>
    </source>
</evidence>
<dbReference type="EMBL" id="LAZR01026297">
    <property type="protein sequence ID" value="KKL69180.1"/>
    <property type="molecule type" value="Genomic_DNA"/>
</dbReference>
<evidence type="ECO:0000256" key="1">
    <source>
        <dbReference type="ARBA" id="ARBA00023002"/>
    </source>
</evidence>
<proteinExistence type="predicted"/>
<accession>A0A0F9GI98</accession>